<dbReference type="HOGENOM" id="CLU_1944854_0_0_5"/>
<dbReference type="GO" id="GO:0003700">
    <property type="term" value="F:DNA-binding transcription factor activity"/>
    <property type="evidence" value="ECO:0007669"/>
    <property type="project" value="InterPro"/>
</dbReference>
<accession>B0T7Q7</accession>
<dbReference type="OrthoDB" id="9802263at2"/>
<dbReference type="EMBL" id="CP000927">
    <property type="protein sequence ID" value="ABZ71245.1"/>
    <property type="molecule type" value="Genomic_DNA"/>
</dbReference>
<dbReference type="Gene3D" id="1.10.10.60">
    <property type="entry name" value="Homeodomain-like"/>
    <property type="match status" value="1"/>
</dbReference>
<dbReference type="GO" id="GO:0043565">
    <property type="term" value="F:sequence-specific DNA binding"/>
    <property type="evidence" value="ECO:0007669"/>
    <property type="project" value="InterPro"/>
</dbReference>
<dbReference type="SMART" id="SM00342">
    <property type="entry name" value="HTH_ARAC"/>
    <property type="match status" value="1"/>
</dbReference>
<evidence type="ECO:0000259" key="1">
    <source>
        <dbReference type="PROSITE" id="PS01124"/>
    </source>
</evidence>
<sequence>MRKAEYRVALALPRRVAETALAEDLGVSVEALRAAFAHVYGVSIYRSLLKFRVRLVDQVLGANADLNPRVIAEICGFGYFGRFHQLYRRDTGRSPGPNVRCGASSPDGLAMARAALAATVDQYFSEMRA</sequence>
<dbReference type="PANTHER" id="PTHR47893">
    <property type="entry name" value="REGULATORY PROTEIN PCHR"/>
    <property type="match status" value="1"/>
</dbReference>
<dbReference type="KEGG" id="cak:Caul_2117"/>
<evidence type="ECO:0000313" key="2">
    <source>
        <dbReference type="EMBL" id="ABZ71245.1"/>
    </source>
</evidence>
<reference evidence="2" key="1">
    <citation type="submission" date="2008-01" db="EMBL/GenBank/DDBJ databases">
        <title>Complete sequence of chromosome of Caulobacter sp. K31.</title>
        <authorList>
            <consortium name="US DOE Joint Genome Institute"/>
            <person name="Copeland A."/>
            <person name="Lucas S."/>
            <person name="Lapidus A."/>
            <person name="Barry K."/>
            <person name="Glavina del Rio T."/>
            <person name="Dalin E."/>
            <person name="Tice H."/>
            <person name="Pitluck S."/>
            <person name="Bruce D."/>
            <person name="Goodwin L."/>
            <person name="Thompson L.S."/>
            <person name="Brettin T."/>
            <person name="Detter J.C."/>
            <person name="Han C."/>
            <person name="Schmutz J."/>
            <person name="Larimer F."/>
            <person name="Land M."/>
            <person name="Hauser L."/>
            <person name="Kyrpides N."/>
            <person name="Kim E."/>
            <person name="Stephens C."/>
            <person name="Richardson P."/>
        </authorList>
    </citation>
    <scope>NUCLEOTIDE SEQUENCE [LARGE SCALE GENOMIC DNA]</scope>
    <source>
        <strain evidence="2">K31</strain>
    </source>
</reference>
<organism evidence="2">
    <name type="scientific">Caulobacter sp. (strain K31)</name>
    <dbReference type="NCBI Taxonomy" id="366602"/>
    <lineage>
        <taxon>Bacteria</taxon>
        <taxon>Pseudomonadati</taxon>
        <taxon>Pseudomonadota</taxon>
        <taxon>Alphaproteobacteria</taxon>
        <taxon>Caulobacterales</taxon>
        <taxon>Caulobacteraceae</taxon>
        <taxon>Caulobacter</taxon>
    </lineage>
</organism>
<dbReference type="InterPro" id="IPR018060">
    <property type="entry name" value="HTH_AraC"/>
</dbReference>
<proteinExistence type="predicted"/>
<dbReference type="InterPro" id="IPR053142">
    <property type="entry name" value="PchR_regulatory_protein"/>
</dbReference>
<feature type="domain" description="HTH araC/xylS-type" evidence="1">
    <location>
        <begin position="2"/>
        <end position="101"/>
    </location>
</feature>
<dbReference type="STRING" id="366602.Caul_2117"/>
<protein>
    <submittedName>
        <fullName evidence="2">Transcriptional regulator, AraC family</fullName>
    </submittedName>
</protein>
<dbReference type="Pfam" id="PF12833">
    <property type="entry name" value="HTH_18"/>
    <property type="match status" value="1"/>
</dbReference>
<gene>
    <name evidence="2" type="ordered locus">Caul_2117</name>
</gene>
<dbReference type="PANTHER" id="PTHR47893:SF1">
    <property type="entry name" value="REGULATORY PROTEIN PCHR"/>
    <property type="match status" value="1"/>
</dbReference>
<dbReference type="AlphaFoldDB" id="B0T7Q7"/>
<name>B0T7Q7_CAUSK</name>
<dbReference type="PROSITE" id="PS01124">
    <property type="entry name" value="HTH_ARAC_FAMILY_2"/>
    <property type="match status" value="1"/>
</dbReference>